<comment type="caution">
    <text evidence="1">The sequence shown here is derived from an EMBL/GenBank/DDBJ whole genome shotgun (WGS) entry which is preliminary data.</text>
</comment>
<proteinExistence type="predicted"/>
<dbReference type="RefSeq" id="WP_310408581.1">
    <property type="nucleotide sequence ID" value="NZ_JAVDWW010000020.1"/>
</dbReference>
<keyword evidence="2" id="KW-1185">Reference proteome</keyword>
<accession>A0ABU1XR96</accession>
<organism evidence="1 2">
    <name type="scientific">Nocardia kruczakiae</name>
    <dbReference type="NCBI Taxonomy" id="261477"/>
    <lineage>
        <taxon>Bacteria</taxon>
        <taxon>Bacillati</taxon>
        <taxon>Actinomycetota</taxon>
        <taxon>Actinomycetes</taxon>
        <taxon>Mycobacteriales</taxon>
        <taxon>Nocardiaceae</taxon>
        <taxon>Nocardia</taxon>
    </lineage>
</organism>
<gene>
    <name evidence="1" type="ORF">J2W56_006830</name>
</gene>
<dbReference type="Proteomes" id="UP001251217">
    <property type="component" value="Unassembled WGS sequence"/>
</dbReference>
<dbReference type="EMBL" id="JAVDWW010000020">
    <property type="protein sequence ID" value="MDR7173064.1"/>
    <property type="molecule type" value="Genomic_DNA"/>
</dbReference>
<evidence type="ECO:0000313" key="1">
    <source>
        <dbReference type="EMBL" id="MDR7173064.1"/>
    </source>
</evidence>
<evidence type="ECO:0000313" key="2">
    <source>
        <dbReference type="Proteomes" id="UP001251217"/>
    </source>
</evidence>
<protein>
    <submittedName>
        <fullName evidence="1">Uncharacterized protein</fullName>
    </submittedName>
</protein>
<sequence length="302" mass="33134">MPKSVAEYADDTAFERYVLSRATPFFPSPKGGIEILLPDDDTVGAKVIVSVADSTTCPPGQHLTAQDVYPLLFGAAWKVLDLLMDLRLHEEGVQPERNGEYTFTQKVGQANGGNLGPANPLKASIWNVVMRVYTATQELRHSLVHRGIRIDPDTNSLIAIDAAGNPGQSMTVSEQQAFCRSAAGVAQAVIAQQQTGRDENRLKWLLDQLAAHHHGLVFNVAPVDGFIPTIVVTRAPDADHKIELNCGDLGERASQNYPTASHFDLEVRLTDGRILAAALEETPKRTQTVRIDHPLPEWIHWK</sequence>
<reference evidence="1 2" key="1">
    <citation type="submission" date="2023-07" db="EMBL/GenBank/DDBJ databases">
        <title>Sorghum-associated microbial communities from plants grown in Nebraska, USA.</title>
        <authorList>
            <person name="Schachtman D."/>
        </authorList>
    </citation>
    <scope>NUCLEOTIDE SEQUENCE [LARGE SCALE GENOMIC DNA]</scope>
    <source>
        <strain evidence="1 2">4272</strain>
    </source>
</reference>
<name>A0ABU1XR96_9NOCA</name>